<dbReference type="Proteomes" id="UP001152888">
    <property type="component" value="Unassembled WGS sequence"/>
</dbReference>
<accession>A0A9P0PQ01</accession>
<reference evidence="1" key="1">
    <citation type="submission" date="2022-03" db="EMBL/GenBank/DDBJ databases">
        <authorList>
            <person name="Sayadi A."/>
        </authorList>
    </citation>
    <scope>NUCLEOTIDE SEQUENCE</scope>
</reference>
<comment type="caution">
    <text evidence="1">The sequence shown here is derived from an EMBL/GenBank/DDBJ whole genome shotgun (WGS) entry which is preliminary data.</text>
</comment>
<proteinExistence type="predicted"/>
<gene>
    <name evidence="1" type="ORF">ACAOBT_LOCUS20938</name>
</gene>
<dbReference type="EMBL" id="CAKOFQ010007147">
    <property type="protein sequence ID" value="CAH1992551.1"/>
    <property type="molecule type" value="Genomic_DNA"/>
</dbReference>
<dbReference type="AlphaFoldDB" id="A0A9P0PQ01"/>
<organism evidence="1 2">
    <name type="scientific">Acanthoscelides obtectus</name>
    <name type="common">Bean weevil</name>
    <name type="synonym">Bruchus obtectus</name>
    <dbReference type="NCBI Taxonomy" id="200917"/>
    <lineage>
        <taxon>Eukaryota</taxon>
        <taxon>Metazoa</taxon>
        <taxon>Ecdysozoa</taxon>
        <taxon>Arthropoda</taxon>
        <taxon>Hexapoda</taxon>
        <taxon>Insecta</taxon>
        <taxon>Pterygota</taxon>
        <taxon>Neoptera</taxon>
        <taxon>Endopterygota</taxon>
        <taxon>Coleoptera</taxon>
        <taxon>Polyphaga</taxon>
        <taxon>Cucujiformia</taxon>
        <taxon>Chrysomeloidea</taxon>
        <taxon>Chrysomelidae</taxon>
        <taxon>Bruchinae</taxon>
        <taxon>Bruchini</taxon>
        <taxon>Acanthoscelides</taxon>
    </lineage>
</organism>
<evidence type="ECO:0000313" key="2">
    <source>
        <dbReference type="Proteomes" id="UP001152888"/>
    </source>
</evidence>
<name>A0A9P0PQ01_ACAOB</name>
<evidence type="ECO:0000313" key="1">
    <source>
        <dbReference type="EMBL" id="CAH1992551.1"/>
    </source>
</evidence>
<sequence length="50" mass="5569">MVLSFSSATADIISSFDFMVFLFSPSGWVHSSSRTLGDHYFDLQSLSPCF</sequence>
<keyword evidence="2" id="KW-1185">Reference proteome</keyword>
<protein>
    <submittedName>
        <fullName evidence="1">Uncharacterized protein</fullName>
    </submittedName>
</protein>